<accession>A0ACB8D608</accession>
<evidence type="ECO:0000313" key="2">
    <source>
        <dbReference type="Proteomes" id="UP000821865"/>
    </source>
</evidence>
<dbReference type="Proteomes" id="UP000821865">
    <property type="component" value="Chromosome 3"/>
</dbReference>
<evidence type="ECO:0000313" key="1">
    <source>
        <dbReference type="EMBL" id="KAH7959857.1"/>
    </source>
</evidence>
<dbReference type="EMBL" id="CM023472">
    <property type="protein sequence ID" value="KAH7959857.1"/>
    <property type="molecule type" value="Genomic_DNA"/>
</dbReference>
<reference evidence="1" key="1">
    <citation type="submission" date="2020-05" db="EMBL/GenBank/DDBJ databases">
        <title>Large-scale comparative analyses of tick genomes elucidate their genetic diversity and vector capacities.</title>
        <authorList>
            <person name="Jia N."/>
            <person name="Wang J."/>
            <person name="Shi W."/>
            <person name="Du L."/>
            <person name="Sun Y."/>
            <person name="Zhan W."/>
            <person name="Jiang J."/>
            <person name="Wang Q."/>
            <person name="Zhang B."/>
            <person name="Ji P."/>
            <person name="Sakyi L.B."/>
            <person name="Cui X."/>
            <person name="Yuan T."/>
            <person name="Jiang B."/>
            <person name="Yang W."/>
            <person name="Lam T.T.-Y."/>
            <person name="Chang Q."/>
            <person name="Ding S."/>
            <person name="Wang X."/>
            <person name="Zhu J."/>
            <person name="Ruan X."/>
            <person name="Zhao L."/>
            <person name="Wei J."/>
            <person name="Que T."/>
            <person name="Du C."/>
            <person name="Cheng J."/>
            <person name="Dai P."/>
            <person name="Han X."/>
            <person name="Huang E."/>
            <person name="Gao Y."/>
            <person name="Liu J."/>
            <person name="Shao H."/>
            <person name="Ye R."/>
            <person name="Li L."/>
            <person name="Wei W."/>
            <person name="Wang X."/>
            <person name="Wang C."/>
            <person name="Yang T."/>
            <person name="Huo Q."/>
            <person name="Li W."/>
            <person name="Guo W."/>
            <person name="Chen H."/>
            <person name="Zhou L."/>
            <person name="Ni X."/>
            <person name="Tian J."/>
            <person name="Zhou Y."/>
            <person name="Sheng Y."/>
            <person name="Liu T."/>
            <person name="Pan Y."/>
            <person name="Xia L."/>
            <person name="Li J."/>
            <person name="Zhao F."/>
            <person name="Cao W."/>
        </authorList>
    </citation>
    <scope>NUCLEOTIDE SEQUENCE</scope>
    <source>
        <strain evidence="1">Dsil-2018</strain>
    </source>
</reference>
<sequence>MTTSEFGNLPREILLVVGKPYMITSNIDVVDGLVNGAVGTLKLCERQAADDAYPNRLWQQFDVPTTGGITRARSKRAIQEATRKGAITVHKSQGGTYSEVVYEYAKTHPQKFAYVALSHCTNINNLYLTTSAGDHCFHHRHANADKNMADEFERLQKHKLDTVTHRPGRWTHQHPLAVTAVLAMVQLDNNHRETHLGQAKWRERSNRVHQCVRSPSLRTRPSRIRKNSGARTPTSIPAAAKRPHVQNSTDGV</sequence>
<comment type="caution">
    <text evidence="1">The sequence shown here is derived from an EMBL/GenBank/DDBJ whole genome shotgun (WGS) entry which is preliminary data.</text>
</comment>
<gene>
    <name evidence="1" type="ORF">HPB49_014415</name>
</gene>
<protein>
    <submittedName>
        <fullName evidence="1">Uncharacterized protein</fullName>
    </submittedName>
</protein>
<proteinExistence type="predicted"/>
<organism evidence="1 2">
    <name type="scientific">Dermacentor silvarum</name>
    <name type="common">Tick</name>
    <dbReference type="NCBI Taxonomy" id="543639"/>
    <lineage>
        <taxon>Eukaryota</taxon>
        <taxon>Metazoa</taxon>
        <taxon>Ecdysozoa</taxon>
        <taxon>Arthropoda</taxon>
        <taxon>Chelicerata</taxon>
        <taxon>Arachnida</taxon>
        <taxon>Acari</taxon>
        <taxon>Parasitiformes</taxon>
        <taxon>Ixodida</taxon>
        <taxon>Ixodoidea</taxon>
        <taxon>Ixodidae</taxon>
        <taxon>Rhipicephalinae</taxon>
        <taxon>Dermacentor</taxon>
    </lineage>
</organism>
<name>A0ACB8D608_DERSI</name>
<keyword evidence="2" id="KW-1185">Reference proteome</keyword>